<accession>A0A7U6GKD0</accession>
<dbReference type="KEGG" id="tbn:TBH_C2302"/>
<dbReference type="AlphaFoldDB" id="A0A7U6GKD0"/>
<keyword evidence="2" id="KW-1185">Reference proteome</keyword>
<organism evidence="1 2">
    <name type="scientific">Thiolapillus brandeum</name>
    <dbReference type="NCBI Taxonomy" id="1076588"/>
    <lineage>
        <taxon>Bacteria</taxon>
        <taxon>Pseudomonadati</taxon>
        <taxon>Pseudomonadota</taxon>
        <taxon>Gammaproteobacteria</taxon>
        <taxon>Chromatiales</taxon>
        <taxon>Sedimenticolaceae</taxon>
        <taxon>Thiolapillus</taxon>
    </lineage>
</organism>
<dbReference type="OrthoDB" id="6238348at2"/>
<gene>
    <name evidence="1" type="ORF">TBH_C2302</name>
</gene>
<evidence type="ECO:0000313" key="1">
    <source>
        <dbReference type="EMBL" id="BAO45213.1"/>
    </source>
</evidence>
<evidence type="ECO:0000313" key="2">
    <source>
        <dbReference type="Proteomes" id="UP000031631"/>
    </source>
</evidence>
<dbReference type="EMBL" id="AP012273">
    <property type="protein sequence ID" value="BAO45213.1"/>
    <property type="molecule type" value="Genomic_DNA"/>
</dbReference>
<dbReference type="Proteomes" id="UP000031631">
    <property type="component" value="Chromosome"/>
</dbReference>
<name>A0A7U6GKD0_9GAMM</name>
<dbReference type="RefSeq" id="WP_052470139.1">
    <property type="nucleotide sequence ID" value="NZ_AP012273.1"/>
</dbReference>
<reference evidence="1 2" key="1">
    <citation type="journal article" date="2014" name="PLoS ONE">
        <title>Physiological and genomic features of a novel sulfur-oxidizing gammaproteobacterium belonging to a previously uncultivated symbiotic lineage isolated from a hydrothermal vent.</title>
        <authorList>
            <person name="Nunoura T."/>
            <person name="Takaki Y."/>
            <person name="Kazama H."/>
            <person name="Kakuta J."/>
            <person name="Shimamura S."/>
            <person name="Makita H."/>
            <person name="Hirai M."/>
            <person name="Miyazaki M."/>
            <person name="Takai K."/>
        </authorList>
    </citation>
    <scope>NUCLEOTIDE SEQUENCE [LARGE SCALE GENOMIC DNA]</scope>
    <source>
        <strain evidence="1 2">Hiromi1</strain>
    </source>
</reference>
<proteinExistence type="predicted"/>
<protein>
    <submittedName>
        <fullName evidence="1">Uncharacterized protein</fullName>
    </submittedName>
</protein>
<sequence>MSAQQPKPPVAKAMRELIAQARSAIPFDTPEAQLCADECRSCSVKLLEFLAAELDDWEARLDAGETPGLAELSRLARTARKVHRALEKNGLPVLKESD</sequence>